<reference evidence="2" key="2">
    <citation type="submission" date="2025-08" db="UniProtKB">
        <authorList>
            <consortium name="Ensembl"/>
        </authorList>
    </citation>
    <scope>IDENTIFICATION</scope>
</reference>
<dbReference type="Proteomes" id="UP000008144">
    <property type="component" value="Unassembled WGS sequence"/>
</dbReference>
<dbReference type="InterPro" id="IPR004687">
    <property type="entry name" value="LAPTM4/5"/>
</dbReference>
<dbReference type="InParanoid" id="H2XXD1"/>
<dbReference type="HOGENOM" id="CLU_2346039_0_0_1"/>
<accession>H2XXD1</accession>
<dbReference type="GO" id="GO:0016020">
    <property type="term" value="C:membrane"/>
    <property type="evidence" value="ECO:0007669"/>
    <property type="project" value="InterPro"/>
</dbReference>
<proteinExistence type="predicted"/>
<dbReference type="AlphaFoldDB" id="H2XXD1"/>
<keyword evidence="3" id="KW-1185">Reference proteome</keyword>
<dbReference type="Pfam" id="PF03821">
    <property type="entry name" value="Mtp"/>
    <property type="match status" value="1"/>
</dbReference>
<feature type="transmembrane region" description="Helical" evidence="1">
    <location>
        <begin position="6"/>
        <end position="31"/>
    </location>
</feature>
<keyword evidence="1" id="KW-0472">Membrane</keyword>
<reference evidence="3" key="1">
    <citation type="journal article" date="2002" name="Science">
        <title>The draft genome of Ciona intestinalis: insights into chordate and vertebrate origins.</title>
        <authorList>
            <person name="Dehal P."/>
            <person name="Satou Y."/>
            <person name="Campbell R.K."/>
            <person name="Chapman J."/>
            <person name="Degnan B."/>
            <person name="De Tomaso A."/>
            <person name="Davidson B."/>
            <person name="Di Gregorio A."/>
            <person name="Gelpke M."/>
            <person name="Goodstein D.M."/>
            <person name="Harafuji N."/>
            <person name="Hastings K.E."/>
            <person name="Ho I."/>
            <person name="Hotta K."/>
            <person name="Huang W."/>
            <person name="Kawashima T."/>
            <person name="Lemaire P."/>
            <person name="Martinez D."/>
            <person name="Meinertzhagen I.A."/>
            <person name="Necula S."/>
            <person name="Nonaka M."/>
            <person name="Putnam N."/>
            <person name="Rash S."/>
            <person name="Saiga H."/>
            <person name="Satake M."/>
            <person name="Terry A."/>
            <person name="Yamada L."/>
            <person name="Wang H.G."/>
            <person name="Awazu S."/>
            <person name="Azumi K."/>
            <person name="Boore J."/>
            <person name="Branno M."/>
            <person name="Chin-Bow S."/>
            <person name="DeSantis R."/>
            <person name="Doyle S."/>
            <person name="Francino P."/>
            <person name="Keys D.N."/>
            <person name="Haga S."/>
            <person name="Hayashi H."/>
            <person name="Hino K."/>
            <person name="Imai K.S."/>
            <person name="Inaba K."/>
            <person name="Kano S."/>
            <person name="Kobayashi K."/>
            <person name="Kobayashi M."/>
            <person name="Lee B.I."/>
            <person name="Makabe K.W."/>
            <person name="Manohar C."/>
            <person name="Matassi G."/>
            <person name="Medina M."/>
            <person name="Mochizuki Y."/>
            <person name="Mount S."/>
            <person name="Morishita T."/>
            <person name="Miura S."/>
            <person name="Nakayama A."/>
            <person name="Nishizaka S."/>
            <person name="Nomoto H."/>
            <person name="Ohta F."/>
            <person name="Oishi K."/>
            <person name="Rigoutsos I."/>
            <person name="Sano M."/>
            <person name="Sasaki A."/>
            <person name="Sasakura Y."/>
            <person name="Shoguchi E."/>
            <person name="Shin-i T."/>
            <person name="Spagnuolo A."/>
            <person name="Stainier D."/>
            <person name="Suzuki M.M."/>
            <person name="Tassy O."/>
            <person name="Takatori N."/>
            <person name="Tokuoka M."/>
            <person name="Yagi K."/>
            <person name="Yoshizaki F."/>
            <person name="Wada S."/>
            <person name="Zhang C."/>
            <person name="Hyatt P.D."/>
            <person name="Larimer F."/>
            <person name="Detter C."/>
            <person name="Doggett N."/>
            <person name="Glavina T."/>
            <person name="Hawkins T."/>
            <person name="Richardson P."/>
            <person name="Lucas S."/>
            <person name="Kohara Y."/>
            <person name="Levine M."/>
            <person name="Satoh N."/>
            <person name="Rokhsar D.S."/>
        </authorList>
    </citation>
    <scope>NUCLEOTIDE SEQUENCE [LARGE SCALE GENOMIC DNA]</scope>
</reference>
<evidence type="ECO:0000256" key="1">
    <source>
        <dbReference type="SAM" id="Phobius"/>
    </source>
</evidence>
<sequence>MSVDERWLACIVFTILFIIMVIKSYLIAVVYRCYKHITTQQVILRQRQDPEIMCVSNNKEKSCPIYKPPKYEDIQKVPLFDDMEEIDTKPAPPPYAA</sequence>
<evidence type="ECO:0000313" key="2">
    <source>
        <dbReference type="Ensembl" id="ENSCINP00000034315.1"/>
    </source>
</evidence>
<evidence type="ECO:0000313" key="3">
    <source>
        <dbReference type="Proteomes" id="UP000008144"/>
    </source>
</evidence>
<keyword evidence="1" id="KW-0812">Transmembrane</keyword>
<name>H2XXD1_CIOIN</name>
<dbReference type="Ensembl" id="ENSCINT00000035059.1">
    <property type="protein sequence ID" value="ENSCINP00000034315.1"/>
    <property type="gene ID" value="ENSCING00000022804.1"/>
</dbReference>
<protein>
    <submittedName>
        <fullName evidence="2">Uncharacterized protein</fullName>
    </submittedName>
</protein>
<reference evidence="2" key="3">
    <citation type="submission" date="2025-09" db="UniProtKB">
        <authorList>
            <consortium name="Ensembl"/>
        </authorList>
    </citation>
    <scope>IDENTIFICATION</scope>
</reference>
<organism evidence="2 3">
    <name type="scientific">Ciona intestinalis</name>
    <name type="common">Transparent sea squirt</name>
    <name type="synonym">Ascidia intestinalis</name>
    <dbReference type="NCBI Taxonomy" id="7719"/>
    <lineage>
        <taxon>Eukaryota</taxon>
        <taxon>Metazoa</taxon>
        <taxon>Chordata</taxon>
        <taxon>Tunicata</taxon>
        <taxon>Ascidiacea</taxon>
        <taxon>Phlebobranchia</taxon>
        <taxon>Cionidae</taxon>
        <taxon>Ciona</taxon>
    </lineage>
</organism>
<keyword evidence="1" id="KW-1133">Transmembrane helix</keyword>